<dbReference type="InterPro" id="IPR050327">
    <property type="entry name" value="Proton-linked_MCT"/>
</dbReference>
<feature type="transmembrane region" description="Helical" evidence="2">
    <location>
        <begin position="410"/>
        <end position="433"/>
    </location>
</feature>
<dbReference type="RefSeq" id="XP_018494864.2">
    <property type="nucleotide sequence ID" value="XM_018639348.2"/>
</dbReference>
<keyword evidence="3" id="KW-1185">Reference proteome</keyword>
<feature type="transmembrane region" description="Helical" evidence="2">
    <location>
        <begin position="535"/>
        <end position="554"/>
    </location>
</feature>
<feature type="transmembrane region" description="Helical" evidence="2">
    <location>
        <begin position="74"/>
        <end position="92"/>
    </location>
</feature>
<dbReference type="Proteomes" id="UP000694867">
    <property type="component" value="Unplaced"/>
</dbReference>
<dbReference type="PANTHER" id="PTHR11360">
    <property type="entry name" value="MONOCARBOXYLATE TRANSPORTER"/>
    <property type="match status" value="1"/>
</dbReference>
<evidence type="ECO:0000313" key="4">
    <source>
        <dbReference type="RefSeq" id="XP_018494864.2"/>
    </source>
</evidence>
<keyword evidence="2" id="KW-0812">Transmembrane</keyword>
<feature type="transmembrane region" description="Helical" evidence="2">
    <location>
        <begin position="469"/>
        <end position="486"/>
    </location>
</feature>
<name>A0AAJ7L3W5_9ACAR</name>
<dbReference type="SUPFAM" id="SSF103473">
    <property type="entry name" value="MFS general substrate transporter"/>
    <property type="match status" value="1"/>
</dbReference>
<dbReference type="PANTHER" id="PTHR11360:SF303">
    <property type="entry name" value="MAJOR FACILITATOR SUPERFAMILY (MFS) PROFILE DOMAIN-CONTAINING PROTEIN"/>
    <property type="match status" value="1"/>
</dbReference>
<feature type="transmembrane region" description="Helical" evidence="2">
    <location>
        <begin position="373"/>
        <end position="390"/>
    </location>
</feature>
<feature type="transmembrane region" description="Helical" evidence="2">
    <location>
        <begin position="98"/>
        <end position="114"/>
    </location>
</feature>
<evidence type="ECO:0000256" key="1">
    <source>
        <dbReference type="SAM" id="MobiDB-lite"/>
    </source>
</evidence>
<dbReference type="Gene3D" id="1.20.1250.20">
    <property type="entry name" value="MFS general substrate transporter like domains"/>
    <property type="match status" value="1"/>
</dbReference>
<feature type="transmembrane region" description="Helical" evidence="2">
    <location>
        <begin position="445"/>
        <end position="463"/>
    </location>
</feature>
<evidence type="ECO:0000256" key="2">
    <source>
        <dbReference type="SAM" id="Phobius"/>
    </source>
</evidence>
<keyword evidence="2" id="KW-0472">Membrane</keyword>
<feature type="transmembrane region" description="Helical" evidence="2">
    <location>
        <begin position="159"/>
        <end position="179"/>
    </location>
</feature>
<reference evidence="4" key="1">
    <citation type="submission" date="2025-08" db="UniProtKB">
        <authorList>
            <consortium name="RefSeq"/>
        </authorList>
    </citation>
    <scope>IDENTIFICATION</scope>
</reference>
<organism evidence="3 4">
    <name type="scientific">Galendromus occidentalis</name>
    <name type="common">western predatory mite</name>
    <dbReference type="NCBI Taxonomy" id="34638"/>
    <lineage>
        <taxon>Eukaryota</taxon>
        <taxon>Metazoa</taxon>
        <taxon>Ecdysozoa</taxon>
        <taxon>Arthropoda</taxon>
        <taxon>Chelicerata</taxon>
        <taxon>Arachnida</taxon>
        <taxon>Acari</taxon>
        <taxon>Parasitiformes</taxon>
        <taxon>Mesostigmata</taxon>
        <taxon>Gamasina</taxon>
        <taxon>Phytoseioidea</taxon>
        <taxon>Phytoseiidae</taxon>
        <taxon>Typhlodrominae</taxon>
        <taxon>Galendromus</taxon>
    </lineage>
</organism>
<feature type="transmembrane region" description="Helical" evidence="2">
    <location>
        <begin position="135"/>
        <end position="153"/>
    </location>
</feature>
<gene>
    <name evidence="4" type="primary">LOC100899885</name>
</gene>
<protein>
    <submittedName>
        <fullName evidence="4">Uncharacterized protein LOC100899885</fullName>
    </submittedName>
</protein>
<proteinExistence type="predicted"/>
<keyword evidence="2" id="KW-1133">Transmembrane helix</keyword>
<dbReference type="AlphaFoldDB" id="A0AAJ7L3W5"/>
<feature type="region of interest" description="Disordered" evidence="1">
    <location>
        <begin position="187"/>
        <end position="217"/>
    </location>
</feature>
<sequence>MMLTWKLRSLLHGLLSFFQGLLYNTQPVIVLLLVRHLNLDRRWGCLPVALMTGLAAISEGIVGSSGRIHVRPPLILPVLAIMLTCIGIALSFPINDVVTSYAIACAVYGLGVGLSRGFTSDTRDEADSYRKHVNGQLSSVLGGFVGCPLLLVLEDLVTLRGAMLILAGVGLHAIAVVIVQFRDKRSPVSPCSPPMAPAEAPKPQEHTPGDMNTLGDSRSVRSNKAIELRQIIDSSQRSAAPPAPVLLPLKIAGKLPYSAQRKNQSQQFGYRQRVNSAAERDLSLKNHLATLKPSRRRLNTEPSNVNFSLNIVNQIISQQPDRSVSVDVLPDSSVLQTTLHRRSVSQESISILTPIELPVPFAEAVIRTLTTPAFVLLLLTAVSNCHIWMISSTMLDAFVDIQLIVEDSTFIRAVCLFLVMALANVTGICFCNFLLRTFDIPEKTIVLLTNFIGGSCLLMTPFLHNLVAVVFWAVVLGFVQGTLEFVQPNLVSLYLGPRMRQCGIGVLRIFVGLYLIVALPLYAHSYRDARESYDVLYQIFGLLQTGITFLWLFLEPFFDKPQTGGPVLLDHEVC</sequence>
<dbReference type="GO" id="GO:0008028">
    <property type="term" value="F:monocarboxylic acid transmembrane transporter activity"/>
    <property type="evidence" value="ECO:0007669"/>
    <property type="project" value="TreeGrafter"/>
</dbReference>
<accession>A0AAJ7L3W5</accession>
<dbReference type="KEGG" id="goe:100899885"/>
<dbReference type="InterPro" id="IPR036259">
    <property type="entry name" value="MFS_trans_sf"/>
</dbReference>
<dbReference type="GeneID" id="100899885"/>
<feature type="transmembrane region" description="Helical" evidence="2">
    <location>
        <begin position="506"/>
        <end position="523"/>
    </location>
</feature>
<evidence type="ECO:0000313" key="3">
    <source>
        <dbReference type="Proteomes" id="UP000694867"/>
    </source>
</evidence>